<dbReference type="InterPro" id="IPR000544">
    <property type="entry name" value="Octanoyltransferase"/>
</dbReference>
<keyword evidence="5" id="KW-0012">Acyltransferase</keyword>
<dbReference type="InterPro" id="IPR020605">
    <property type="entry name" value="Octanoyltransferase_CS"/>
</dbReference>
<dbReference type="PANTHER" id="PTHR10993:SF7">
    <property type="entry name" value="LIPOYLTRANSFERASE 2, MITOCHONDRIAL-RELATED"/>
    <property type="match status" value="1"/>
</dbReference>
<evidence type="ECO:0000256" key="5">
    <source>
        <dbReference type="ARBA" id="ARBA00023315"/>
    </source>
</evidence>
<dbReference type="AlphaFoldDB" id="A0A7S4RYV0"/>
<dbReference type="GO" id="GO:0033819">
    <property type="term" value="F:lipoyl(octanoyl) transferase activity"/>
    <property type="evidence" value="ECO:0007669"/>
    <property type="project" value="UniProtKB-EC"/>
</dbReference>
<dbReference type="UniPathway" id="UPA00538">
    <property type="reaction ID" value="UER00592"/>
</dbReference>
<dbReference type="SUPFAM" id="SSF55681">
    <property type="entry name" value="Class II aaRS and biotin synthetases"/>
    <property type="match status" value="1"/>
</dbReference>
<dbReference type="EC" id="2.3.1.181" evidence="3"/>
<reference evidence="7" key="1">
    <citation type="submission" date="2021-01" db="EMBL/GenBank/DDBJ databases">
        <authorList>
            <person name="Corre E."/>
            <person name="Pelletier E."/>
            <person name="Niang G."/>
            <person name="Scheremetjew M."/>
            <person name="Finn R."/>
            <person name="Kale V."/>
            <person name="Holt S."/>
            <person name="Cochrane G."/>
            <person name="Meng A."/>
            <person name="Brown T."/>
            <person name="Cohen L."/>
        </authorList>
    </citation>
    <scope>NUCLEOTIDE SEQUENCE</scope>
    <source>
        <strain evidence="7">GSO104</strain>
    </source>
</reference>
<accession>A0A7S4RYV0</accession>
<dbReference type="NCBIfam" id="TIGR00214">
    <property type="entry name" value="lipB"/>
    <property type="match status" value="1"/>
</dbReference>
<evidence type="ECO:0000256" key="2">
    <source>
        <dbReference type="ARBA" id="ARBA00007907"/>
    </source>
</evidence>
<dbReference type="Gene3D" id="3.30.930.10">
    <property type="entry name" value="Bira Bifunctional Protein, Domain 2"/>
    <property type="match status" value="1"/>
</dbReference>
<comment type="pathway">
    <text evidence="1">Protein modification; protein lipoylation via endogenous pathway; protein N(6)-(lipoyl)lysine from octanoyl-[acyl-carrier-protein]: step 1/2.</text>
</comment>
<dbReference type="PROSITE" id="PS01313">
    <property type="entry name" value="LIPB"/>
    <property type="match status" value="1"/>
</dbReference>
<name>A0A7S4RYV0_9STRA</name>
<dbReference type="PROSITE" id="PS51733">
    <property type="entry name" value="BPL_LPL_CATALYTIC"/>
    <property type="match status" value="1"/>
</dbReference>
<dbReference type="GO" id="GO:0009249">
    <property type="term" value="P:protein lipoylation"/>
    <property type="evidence" value="ECO:0007669"/>
    <property type="project" value="InterPro"/>
</dbReference>
<organism evidence="7">
    <name type="scientific">Ditylum brightwellii</name>
    <dbReference type="NCBI Taxonomy" id="49249"/>
    <lineage>
        <taxon>Eukaryota</taxon>
        <taxon>Sar</taxon>
        <taxon>Stramenopiles</taxon>
        <taxon>Ochrophyta</taxon>
        <taxon>Bacillariophyta</taxon>
        <taxon>Mediophyceae</taxon>
        <taxon>Lithodesmiophycidae</taxon>
        <taxon>Lithodesmiales</taxon>
        <taxon>Lithodesmiaceae</taxon>
        <taxon>Ditylum</taxon>
    </lineage>
</organism>
<protein>
    <recommendedName>
        <fullName evidence="3">lipoyl(octanoyl) transferase</fullName>
        <ecNumber evidence="3">2.3.1.181</ecNumber>
    </recommendedName>
</protein>
<dbReference type="InterPro" id="IPR004143">
    <property type="entry name" value="BPL_LPL_catalytic"/>
</dbReference>
<dbReference type="Pfam" id="PF21948">
    <property type="entry name" value="LplA-B_cat"/>
    <property type="match status" value="1"/>
</dbReference>
<evidence type="ECO:0000256" key="1">
    <source>
        <dbReference type="ARBA" id="ARBA00004821"/>
    </source>
</evidence>
<dbReference type="HAMAP" id="MF_00013">
    <property type="entry name" value="LipB"/>
    <property type="match status" value="1"/>
</dbReference>
<feature type="domain" description="BPL/LPL catalytic" evidence="6">
    <location>
        <begin position="151"/>
        <end position="329"/>
    </location>
</feature>
<dbReference type="InterPro" id="IPR045864">
    <property type="entry name" value="aa-tRNA-synth_II/BPL/LPL"/>
</dbReference>
<comment type="similarity">
    <text evidence="2">Belongs to the LipB family.</text>
</comment>
<dbReference type="PANTHER" id="PTHR10993">
    <property type="entry name" value="OCTANOYLTRANSFERASE"/>
    <property type="match status" value="1"/>
</dbReference>
<proteinExistence type="inferred from homology"/>
<evidence type="ECO:0000259" key="6">
    <source>
        <dbReference type="PROSITE" id="PS51733"/>
    </source>
</evidence>
<evidence type="ECO:0000256" key="3">
    <source>
        <dbReference type="ARBA" id="ARBA00012334"/>
    </source>
</evidence>
<evidence type="ECO:0000256" key="4">
    <source>
        <dbReference type="ARBA" id="ARBA00022679"/>
    </source>
</evidence>
<keyword evidence="4" id="KW-0808">Transferase</keyword>
<dbReference type="EMBL" id="HBNS01033853">
    <property type="protein sequence ID" value="CAE4629254.1"/>
    <property type="molecule type" value="Transcribed_RNA"/>
</dbReference>
<gene>
    <name evidence="7" type="ORF">DBRI00130_LOCUS26488</name>
</gene>
<sequence length="332" mass="37295">MTKLSNRKLFVSSCIVFYISFLTTAHVLAFTTLQTNNVQSLPFIPKQKTCLQQQQLGTFEPLNIPTQQSSSSSSLQEEERSIAFYNYSSTTPIPYEPMWNMQKKLLQCHLNRLSSSSSSSCNQFLSVEDTSILTTLNGYNIHSSESHTHSFQDKDAIIMLQHTPVYTLGTASDPNYITSQDNVDIIRIERGGEVTCHAPGQLTVYPILDLRGYRQDIHWYMRALEECILIALEKAGVQGATREEDLTGVWVQNKKIAALGVKVRRWVTMHGLAVNVEHSCVSYFVGIVPCGLVGRQVCCINDFLDEPMSVAEFSVCMKEAMEEVFEVALVEV</sequence>
<evidence type="ECO:0000313" key="7">
    <source>
        <dbReference type="EMBL" id="CAE4629254.1"/>
    </source>
</evidence>
<dbReference type="CDD" id="cd16444">
    <property type="entry name" value="LipB"/>
    <property type="match status" value="1"/>
</dbReference>